<sequence>MEGNSVHQESVDQEVGYAGGVEAHEDNRPLLPVQQKGVRTAVVASLEYSGLLRKPDCGSN</sequence>
<gene>
    <name evidence="2" type="ORF">BDN71DRAFT_1458153</name>
</gene>
<keyword evidence="3" id="KW-1185">Reference proteome</keyword>
<organism evidence="2 3">
    <name type="scientific">Pleurotus eryngii</name>
    <name type="common">Boletus of the steppes</name>
    <dbReference type="NCBI Taxonomy" id="5323"/>
    <lineage>
        <taxon>Eukaryota</taxon>
        <taxon>Fungi</taxon>
        <taxon>Dikarya</taxon>
        <taxon>Basidiomycota</taxon>
        <taxon>Agaricomycotina</taxon>
        <taxon>Agaricomycetes</taxon>
        <taxon>Agaricomycetidae</taxon>
        <taxon>Agaricales</taxon>
        <taxon>Pleurotineae</taxon>
        <taxon>Pleurotaceae</taxon>
        <taxon>Pleurotus</taxon>
    </lineage>
</organism>
<evidence type="ECO:0000256" key="1">
    <source>
        <dbReference type="SAM" id="MobiDB-lite"/>
    </source>
</evidence>
<evidence type="ECO:0000313" key="2">
    <source>
        <dbReference type="EMBL" id="KAF9487761.1"/>
    </source>
</evidence>
<dbReference type="EMBL" id="MU154752">
    <property type="protein sequence ID" value="KAF9487761.1"/>
    <property type="molecule type" value="Genomic_DNA"/>
</dbReference>
<dbReference type="AlphaFoldDB" id="A0A9P6D0M1"/>
<protein>
    <submittedName>
        <fullName evidence="2">Uncharacterized protein</fullName>
    </submittedName>
</protein>
<proteinExistence type="predicted"/>
<evidence type="ECO:0000313" key="3">
    <source>
        <dbReference type="Proteomes" id="UP000807025"/>
    </source>
</evidence>
<reference evidence="2" key="1">
    <citation type="submission" date="2020-11" db="EMBL/GenBank/DDBJ databases">
        <authorList>
            <consortium name="DOE Joint Genome Institute"/>
            <person name="Ahrendt S."/>
            <person name="Riley R."/>
            <person name="Andreopoulos W."/>
            <person name="Labutti K."/>
            <person name="Pangilinan J."/>
            <person name="Ruiz-Duenas F.J."/>
            <person name="Barrasa J.M."/>
            <person name="Sanchez-Garcia M."/>
            <person name="Camarero S."/>
            <person name="Miyauchi S."/>
            <person name="Serrano A."/>
            <person name="Linde D."/>
            <person name="Babiker R."/>
            <person name="Drula E."/>
            <person name="Ayuso-Fernandez I."/>
            <person name="Pacheco R."/>
            <person name="Padilla G."/>
            <person name="Ferreira P."/>
            <person name="Barriuso J."/>
            <person name="Kellner H."/>
            <person name="Castanera R."/>
            <person name="Alfaro M."/>
            <person name="Ramirez L."/>
            <person name="Pisabarro A.G."/>
            <person name="Kuo A."/>
            <person name="Tritt A."/>
            <person name="Lipzen A."/>
            <person name="He G."/>
            <person name="Yan M."/>
            <person name="Ng V."/>
            <person name="Cullen D."/>
            <person name="Martin F."/>
            <person name="Rosso M.-N."/>
            <person name="Henrissat B."/>
            <person name="Hibbett D."/>
            <person name="Martinez A.T."/>
            <person name="Grigoriev I.V."/>
        </authorList>
    </citation>
    <scope>NUCLEOTIDE SEQUENCE</scope>
    <source>
        <strain evidence="2">ATCC 90797</strain>
    </source>
</reference>
<feature type="region of interest" description="Disordered" evidence="1">
    <location>
        <begin position="1"/>
        <end position="32"/>
    </location>
</feature>
<name>A0A9P6D0M1_PLEER</name>
<comment type="caution">
    <text evidence="2">The sequence shown here is derived from an EMBL/GenBank/DDBJ whole genome shotgun (WGS) entry which is preliminary data.</text>
</comment>
<dbReference type="Proteomes" id="UP000807025">
    <property type="component" value="Unassembled WGS sequence"/>
</dbReference>
<accession>A0A9P6D0M1</accession>